<dbReference type="Pfam" id="PF00999">
    <property type="entry name" value="Na_H_Exchanger"/>
    <property type="match status" value="1"/>
</dbReference>
<evidence type="ECO:0000256" key="3">
    <source>
        <dbReference type="ARBA" id="ARBA00022989"/>
    </source>
</evidence>
<feature type="transmembrane region" description="Helical" evidence="5">
    <location>
        <begin position="230"/>
        <end position="256"/>
    </location>
</feature>
<dbReference type="RefSeq" id="WP_201327925.1">
    <property type="nucleotide sequence ID" value="NZ_AP017470.1"/>
</dbReference>
<dbReference type="AlphaFoldDB" id="A0A7R6PVW2"/>
<protein>
    <recommendedName>
        <fullName evidence="6">Cation/H+ exchanger transmembrane domain-containing protein</fullName>
    </recommendedName>
</protein>
<evidence type="ECO:0000256" key="1">
    <source>
        <dbReference type="ARBA" id="ARBA00004141"/>
    </source>
</evidence>
<comment type="subcellular location">
    <subcellularLocation>
        <location evidence="1">Membrane</location>
        <topology evidence="1">Multi-pass membrane protein</topology>
    </subcellularLocation>
</comment>
<feature type="transmembrane region" description="Helical" evidence="5">
    <location>
        <begin position="90"/>
        <end position="110"/>
    </location>
</feature>
<gene>
    <name evidence="7" type="ORF">TTHT_2184</name>
</gene>
<feature type="transmembrane region" description="Helical" evidence="5">
    <location>
        <begin position="159"/>
        <end position="182"/>
    </location>
</feature>
<feature type="transmembrane region" description="Helical" evidence="5">
    <location>
        <begin position="194"/>
        <end position="218"/>
    </location>
</feature>
<dbReference type="InterPro" id="IPR006153">
    <property type="entry name" value="Cation/H_exchanger_TM"/>
</dbReference>
<dbReference type="InterPro" id="IPR038770">
    <property type="entry name" value="Na+/solute_symporter_sf"/>
</dbReference>
<feature type="transmembrane region" description="Helical" evidence="5">
    <location>
        <begin position="263"/>
        <end position="295"/>
    </location>
</feature>
<reference evidence="7 8" key="1">
    <citation type="journal article" date="2012" name="Extremophiles">
        <title>Thermotomaculum hydrothermale gen. nov., sp. nov., a novel heterotrophic thermophile within the phylum Acidobacteria from a deep-sea hydrothermal vent chimney in the Southern Okinawa Trough.</title>
        <authorList>
            <person name="Izumi H."/>
            <person name="Nunoura T."/>
            <person name="Miyazaki M."/>
            <person name="Mino S."/>
            <person name="Toki T."/>
            <person name="Takai K."/>
            <person name="Sako Y."/>
            <person name="Sawabe T."/>
            <person name="Nakagawa S."/>
        </authorList>
    </citation>
    <scope>NUCLEOTIDE SEQUENCE [LARGE SCALE GENOMIC DNA]</scope>
    <source>
        <strain evidence="7 8">AC55</strain>
    </source>
</reference>
<feature type="transmembrane region" description="Helical" evidence="5">
    <location>
        <begin position="372"/>
        <end position="392"/>
    </location>
</feature>
<feature type="transmembrane region" description="Helical" evidence="5">
    <location>
        <begin position="122"/>
        <end position="144"/>
    </location>
</feature>
<feature type="transmembrane region" description="Helical" evidence="5">
    <location>
        <begin position="404"/>
        <end position="425"/>
    </location>
</feature>
<dbReference type="Gene3D" id="1.20.1530.20">
    <property type="match status" value="1"/>
</dbReference>
<keyword evidence="2 5" id="KW-0812">Transmembrane</keyword>
<evidence type="ECO:0000256" key="5">
    <source>
        <dbReference type="SAM" id="Phobius"/>
    </source>
</evidence>
<evidence type="ECO:0000256" key="4">
    <source>
        <dbReference type="ARBA" id="ARBA00023136"/>
    </source>
</evidence>
<evidence type="ECO:0000259" key="6">
    <source>
        <dbReference type="Pfam" id="PF00999"/>
    </source>
</evidence>
<evidence type="ECO:0000313" key="7">
    <source>
        <dbReference type="EMBL" id="BBB33612.1"/>
    </source>
</evidence>
<feature type="transmembrane region" description="Helical" evidence="5">
    <location>
        <begin position="65"/>
        <end position="84"/>
    </location>
</feature>
<evidence type="ECO:0000313" key="8">
    <source>
        <dbReference type="Proteomes" id="UP000595564"/>
    </source>
</evidence>
<feature type="transmembrane region" description="Helical" evidence="5">
    <location>
        <begin position="36"/>
        <end position="58"/>
    </location>
</feature>
<sequence length="436" mass="47803">MREKIKIFKVLAVLIVFSICFYYFKEAKEVFYFSDIVSPYFSLGFLIISALLLGVVANELGLPSLTGYLIAGMVFGPQVFNFINNSDIKTLELINSIALSFIAISAGGELKLESLKKNVKPIGYITVIQSIFVLAGIFVIFYSLGRAGFLIKNMNSTSLLFFSIFLGVIAVAKSPASTIAIINEYKAKGTFTDIVLGITMIKDVVVLLMFSVAFAFARNAISGVELSAKFFLSIFSHIFISGVAGVIFGFLMIVFFKYVAKEIGIFVVLASFISYKFASIVGLENMFMCMVAGFVVQNFSKQGSVLIDAIEGSHLPVYVIFFSIAGAGLDFSSLKSYWVIVLLFVVLRLILIYWTTYFGAAVSKTVESVKKYAWTGFITNAGLTLSMVILIDKEFKDFGSILKAIVISVIAVNQIIGPILFKIGIEKSGEATKLNQ</sequence>
<dbReference type="KEGG" id="thyd:TTHT_2184"/>
<feature type="transmembrane region" description="Helical" evidence="5">
    <location>
        <begin position="315"/>
        <end position="331"/>
    </location>
</feature>
<proteinExistence type="predicted"/>
<evidence type="ECO:0000256" key="2">
    <source>
        <dbReference type="ARBA" id="ARBA00022692"/>
    </source>
</evidence>
<keyword evidence="4 5" id="KW-0472">Membrane</keyword>
<feature type="transmembrane region" description="Helical" evidence="5">
    <location>
        <begin position="7"/>
        <end position="24"/>
    </location>
</feature>
<dbReference type="GO" id="GO:0016020">
    <property type="term" value="C:membrane"/>
    <property type="evidence" value="ECO:0007669"/>
    <property type="project" value="UniProtKB-SubCell"/>
</dbReference>
<dbReference type="Proteomes" id="UP000595564">
    <property type="component" value="Chromosome"/>
</dbReference>
<feature type="domain" description="Cation/H+ exchanger transmembrane" evidence="6">
    <location>
        <begin position="47"/>
        <end position="421"/>
    </location>
</feature>
<dbReference type="GO" id="GO:0015297">
    <property type="term" value="F:antiporter activity"/>
    <property type="evidence" value="ECO:0007669"/>
    <property type="project" value="InterPro"/>
</dbReference>
<dbReference type="PANTHER" id="PTHR43021:SF2">
    <property type="entry name" value="CATION_H+ EXCHANGER DOMAIN-CONTAINING PROTEIN"/>
    <property type="match status" value="1"/>
</dbReference>
<keyword evidence="3 5" id="KW-1133">Transmembrane helix</keyword>
<dbReference type="EMBL" id="AP017470">
    <property type="protein sequence ID" value="BBB33612.1"/>
    <property type="molecule type" value="Genomic_DNA"/>
</dbReference>
<dbReference type="PANTHER" id="PTHR43021">
    <property type="entry name" value="NA(+)/H(+) ANTIPORTER-RELATED"/>
    <property type="match status" value="1"/>
</dbReference>
<name>A0A7R6PVW2_9BACT</name>
<feature type="transmembrane region" description="Helical" evidence="5">
    <location>
        <begin position="338"/>
        <end position="360"/>
    </location>
</feature>
<accession>A0A7R6PVW2</accession>
<dbReference type="GO" id="GO:1902600">
    <property type="term" value="P:proton transmembrane transport"/>
    <property type="evidence" value="ECO:0007669"/>
    <property type="project" value="InterPro"/>
</dbReference>
<keyword evidence="8" id="KW-1185">Reference proteome</keyword>
<organism evidence="7 8">
    <name type="scientific">Thermotomaculum hydrothermale</name>
    <dbReference type="NCBI Taxonomy" id="981385"/>
    <lineage>
        <taxon>Bacteria</taxon>
        <taxon>Pseudomonadati</taxon>
        <taxon>Acidobacteriota</taxon>
        <taxon>Holophagae</taxon>
        <taxon>Thermotomaculales</taxon>
        <taxon>Thermotomaculaceae</taxon>
        <taxon>Thermotomaculum</taxon>
    </lineage>
</organism>